<evidence type="ECO:0000256" key="1">
    <source>
        <dbReference type="SAM" id="MobiDB-lite"/>
    </source>
</evidence>
<dbReference type="EMBL" id="JAQQWE010000005">
    <property type="protein sequence ID" value="KAK7951036.1"/>
    <property type="molecule type" value="Genomic_DNA"/>
</dbReference>
<protein>
    <recommendedName>
        <fullName evidence="5">Lysine-specific metallo-endopeptidase domain-containing protein</fullName>
    </recommendedName>
</protein>
<keyword evidence="4" id="KW-1185">Reference proteome</keyword>
<comment type="caution">
    <text evidence="3">The sequence shown here is derived from an EMBL/GenBank/DDBJ whole genome shotgun (WGS) entry which is preliminary data.</text>
</comment>
<dbReference type="InterPro" id="IPR024079">
    <property type="entry name" value="MetalloPept_cat_dom_sf"/>
</dbReference>
<accession>A0ABR1QAM6</accession>
<dbReference type="Gene3D" id="3.40.390.10">
    <property type="entry name" value="Collagenase (Catalytic Domain)"/>
    <property type="match status" value="1"/>
</dbReference>
<sequence>MIPRLSFLPYAVVLIASCCVHVIASEPANEIFLIPDVRKKSPQGNCASQNIDHIVDGTARMLAHAEEKVANLLGTPEGEPTTDTLEVTTAKTAVVLAGVDPTILGDDGSVTLSEDARGTLETLRGNLFAAQYILVNKREDDEKRYLTCDDTAWKWDSTDKDEVMAGHYKSKLWGVNFPVSEDYVSRHKGWDPAKGFCAIEGILGGVRYEEQIMILCPALFLLKLDSDELEEKQYMIDEGNSLSHMLTLQGAFLHEMIHLSEGNILDLEVGDKPAYGFNLCSQLPAADRLRNADNYQLIATALWLDEFDWSTGKAVRLPTDGSGDNGSSGQGIPIGEL</sequence>
<feature type="signal peptide" evidence="2">
    <location>
        <begin position="1"/>
        <end position="24"/>
    </location>
</feature>
<organism evidence="3 4">
    <name type="scientific">Apiospora aurea</name>
    <dbReference type="NCBI Taxonomy" id="335848"/>
    <lineage>
        <taxon>Eukaryota</taxon>
        <taxon>Fungi</taxon>
        <taxon>Dikarya</taxon>
        <taxon>Ascomycota</taxon>
        <taxon>Pezizomycotina</taxon>
        <taxon>Sordariomycetes</taxon>
        <taxon>Xylariomycetidae</taxon>
        <taxon>Amphisphaeriales</taxon>
        <taxon>Apiosporaceae</taxon>
        <taxon>Apiospora</taxon>
    </lineage>
</organism>
<proteinExistence type="predicted"/>
<evidence type="ECO:0008006" key="5">
    <source>
        <dbReference type="Google" id="ProtNLM"/>
    </source>
</evidence>
<gene>
    <name evidence="3" type="ORF">PG986_006764</name>
</gene>
<dbReference type="Proteomes" id="UP001391051">
    <property type="component" value="Unassembled WGS sequence"/>
</dbReference>
<dbReference type="GeneID" id="92076048"/>
<feature type="region of interest" description="Disordered" evidence="1">
    <location>
        <begin position="318"/>
        <end position="337"/>
    </location>
</feature>
<reference evidence="3 4" key="1">
    <citation type="submission" date="2023-01" db="EMBL/GenBank/DDBJ databases">
        <title>Analysis of 21 Apiospora genomes using comparative genomics revels a genus with tremendous synthesis potential of carbohydrate active enzymes and secondary metabolites.</title>
        <authorList>
            <person name="Sorensen T."/>
        </authorList>
    </citation>
    <scope>NUCLEOTIDE SEQUENCE [LARGE SCALE GENOMIC DNA]</scope>
    <source>
        <strain evidence="3 4">CBS 24483</strain>
    </source>
</reference>
<dbReference type="PROSITE" id="PS51257">
    <property type="entry name" value="PROKAR_LIPOPROTEIN"/>
    <property type="match status" value="1"/>
</dbReference>
<evidence type="ECO:0000256" key="2">
    <source>
        <dbReference type="SAM" id="SignalP"/>
    </source>
</evidence>
<dbReference type="RefSeq" id="XP_066699098.1">
    <property type="nucleotide sequence ID" value="XM_066842986.1"/>
</dbReference>
<evidence type="ECO:0000313" key="3">
    <source>
        <dbReference type="EMBL" id="KAK7951036.1"/>
    </source>
</evidence>
<feature type="chain" id="PRO_5046301902" description="Lysine-specific metallo-endopeptidase domain-containing protein" evidence="2">
    <location>
        <begin position="25"/>
        <end position="337"/>
    </location>
</feature>
<evidence type="ECO:0000313" key="4">
    <source>
        <dbReference type="Proteomes" id="UP001391051"/>
    </source>
</evidence>
<name>A0ABR1QAM6_9PEZI</name>
<keyword evidence="2" id="KW-0732">Signal</keyword>